<evidence type="ECO:0000313" key="6">
    <source>
        <dbReference type="Proteomes" id="UP001162162"/>
    </source>
</evidence>
<dbReference type="PANTHER" id="PTHR12135">
    <property type="entry name" value="DNA REPAIR PROTEIN XP-C / RAD4"/>
    <property type="match status" value="1"/>
</dbReference>
<keyword evidence="1" id="KW-0175">Coiled coil</keyword>
<dbReference type="GO" id="GO:0006289">
    <property type="term" value="P:nucleotide-excision repair"/>
    <property type="evidence" value="ECO:0007669"/>
    <property type="project" value="InterPro"/>
</dbReference>
<organism evidence="5 6">
    <name type="scientific">Aromia moschata</name>
    <dbReference type="NCBI Taxonomy" id="1265417"/>
    <lineage>
        <taxon>Eukaryota</taxon>
        <taxon>Metazoa</taxon>
        <taxon>Ecdysozoa</taxon>
        <taxon>Arthropoda</taxon>
        <taxon>Hexapoda</taxon>
        <taxon>Insecta</taxon>
        <taxon>Pterygota</taxon>
        <taxon>Neoptera</taxon>
        <taxon>Endopterygota</taxon>
        <taxon>Coleoptera</taxon>
        <taxon>Polyphaga</taxon>
        <taxon>Cucujiformia</taxon>
        <taxon>Chrysomeloidea</taxon>
        <taxon>Cerambycidae</taxon>
        <taxon>Cerambycinae</taxon>
        <taxon>Callichromatini</taxon>
        <taxon>Aromia</taxon>
    </lineage>
</organism>
<dbReference type="InterPro" id="IPR018328">
    <property type="entry name" value="Rad4_beta-hairpin_dom3"/>
</dbReference>
<feature type="domain" description="Rad4 beta-hairpin" evidence="4">
    <location>
        <begin position="1038"/>
        <end position="1102"/>
    </location>
</feature>
<feature type="compositionally biased region" description="Basic residues" evidence="2">
    <location>
        <begin position="1131"/>
        <end position="1146"/>
    </location>
</feature>
<sequence>MHRTRRATKRTPIIEQSSDSEDEVPLKRLHKSLAKVSDTGKKLNIANTSSSESDIENYLQPIDKIDLTSSFFNVQKKHERDFNKIEKDIFAGGTRLSDSDSDQSIEETDTQFKNDKQDTNIDLKDLPSTSTSEPKLNFHQLEEYTKKIEEAKKHVEEYNARRKAEEHKIDISNLLAAGESKNLTLENIKPEDLHSSDFESCDSDQEDWEEVRIKDSQEPKEKSLIPKDGVQITVDMPDTCRKKKGIDLLAAMKRRLNRIRKENQIYVHKVHLLCWIAHGNYVNQSISDTETLGLALSLLPSDKCYPSERTDLGYLEQIVQWYKRTIKLLERPAPKNCDLVNALQLQINKKEACNKKMLAYIFVAILRALGIQCRLVFSFQVEPLRPPASELHSLAKEPTPKKDSKTEHKDKAKPENKNKVPSGKEKSLGNKAGAKVKGENKRSRSQGQSSQNEKKTSTSKDKDLQNNTGAKIEDKKKKTHVKDENKNLDNTVKDVDKKHAKKSNKSESNKTETRTSARKIDNNNEKQTRSKCKKTEKEDDSKEDKGGSKKGSTRKDFETNEKKIEVKDSKGTRRTNLTVERDKNVRSKSTENVSKGAPQKNADRLAVKEVKKRSKSSGDANEQKPAKAAPATKKSILKIKLPKKEKPKQVPQLDGIYNSSDEDSFAGTSNYIPQLDGADDDKKNVPKSSKPNLKKLSAAEMSKCDKKKHPLRFKSRKTEEDNSENEFRPRSPFTRKNVDSPRLSTRGASLEKLKSVKQVDVKNDIINLIKGRIVEQKHVDRSRTVQKRKPRYESESDSDYMPEPIKKKHHDSDSDLDYFVPRPKVKQRISFRNVKMDKKNLSGDSDADKSGNKKKKGVDVWAEVFLENEEKWISVDVVHGQVHCVNELFTRATHPVSYIVAWNNDNFLKDVTMRYCKNFNTVTRKLRVDAKWWGESLMPFQGPRTARDKEEDDDLNRQQLDQPLPKSIAEYKNHPLSRDIWVKEARVVKPGEKPYKIVKARPKYDKLSNQIITDQLLEIFGIWQTTEYEPPTAENGVVPRNAFGNVELFKACMLPKRTVHLKLPGLNKICKRMDIDCAPAIEQDEIEKRENEKIEKRVYGNWRKLIKGLLIRERLKAKYNFGSTSGEGGKDKKKPKGPRFCTKKRRICSDSESESDNT</sequence>
<dbReference type="SMART" id="SM01032">
    <property type="entry name" value="BHD_3"/>
    <property type="match status" value="1"/>
</dbReference>
<dbReference type="Gene3D" id="3.90.260.10">
    <property type="entry name" value="Transglutaminase-like"/>
    <property type="match status" value="2"/>
</dbReference>
<dbReference type="SUPFAM" id="SSF54001">
    <property type="entry name" value="Cysteine proteinases"/>
    <property type="match status" value="1"/>
</dbReference>
<gene>
    <name evidence="5" type="ORF">NQ318_013106</name>
</gene>
<feature type="region of interest" description="Disordered" evidence="2">
    <location>
        <begin position="1"/>
        <end position="26"/>
    </location>
</feature>
<evidence type="ECO:0000259" key="4">
    <source>
        <dbReference type="SMART" id="SM01032"/>
    </source>
</evidence>
<dbReference type="InterPro" id="IPR018325">
    <property type="entry name" value="Rad4/PNGase_transGLS-fold"/>
</dbReference>
<keyword evidence="6" id="KW-1185">Reference proteome</keyword>
<dbReference type="InterPro" id="IPR036985">
    <property type="entry name" value="Transglutaminase-like_sf"/>
</dbReference>
<dbReference type="Pfam" id="PF10405">
    <property type="entry name" value="BHD_3"/>
    <property type="match status" value="1"/>
</dbReference>
<comment type="caution">
    <text evidence="5">The sequence shown here is derived from an EMBL/GenBank/DDBJ whole genome shotgun (WGS) entry which is preliminary data.</text>
</comment>
<dbReference type="EMBL" id="JAPWTK010000233">
    <property type="protein sequence ID" value="KAJ8944958.1"/>
    <property type="molecule type" value="Genomic_DNA"/>
</dbReference>
<dbReference type="InterPro" id="IPR018327">
    <property type="entry name" value="BHD_2"/>
</dbReference>
<dbReference type="InterPro" id="IPR002931">
    <property type="entry name" value="Transglutaminase-like"/>
</dbReference>
<dbReference type="Pfam" id="PF03835">
    <property type="entry name" value="Rad4"/>
    <property type="match status" value="1"/>
</dbReference>
<feature type="region of interest" description="Disordered" evidence="2">
    <location>
        <begin position="779"/>
        <end position="817"/>
    </location>
</feature>
<feature type="coiled-coil region" evidence="1">
    <location>
        <begin position="141"/>
        <end position="168"/>
    </location>
</feature>
<dbReference type="GO" id="GO:0003684">
    <property type="term" value="F:damaged DNA binding"/>
    <property type="evidence" value="ECO:0007669"/>
    <property type="project" value="InterPro"/>
</dbReference>
<accession>A0AAV8Y265</accession>
<evidence type="ECO:0000256" key="1">
    <source>
        <dbReference type="SAM" id="Coils"/>
    </source>
</evidence>
<dbReference type="GO" id="GO:0071942">
    <property type="term" value="C:XPC complex"/>
    <property type="evidence" value="ECO:0007669"/>
    <property type="project" value="TreeGrafter"/>
</dbReference>
<feature type="compositionally biased region" description="Basic and acidic residues" evidence="2">
    <location>
        <begin position="471"/>
        <end position="497"/>
    </location>
</feature>
<feature type="compositionally biased region" description="Basic and acidic residues" evidence="2">
    <location>
        <begin position="393"/>
        <end position="428"/>
    </location>
</feature>
<dbReference type="InterPro" id="IPR042488">
    <property type="entry name" value="Rad4_BHD3_sf"/>
</dbReference>
<dbReference type="GO" id="GO:0000111">
    <property type="term" value="C:nucleotide-excision repair factor 2 complex"/>
    <property type="evidence" value="ECO:0007669"/>
    <property type="project" value="TreeGrafter"/>
</dbReference>
<evidence type="ECO:0000259" key="3">
    <source>
        <dbReference type="SMART" id="SM01031"/>
    </source>
</evidence>
<feature type="compositionally biased region" description="Basic and acidic residues" evidence="2">
    <location>
        <begin position="504"/>
        <end position="571"/>
    </location>
</feature>
<dbReference type="GO" id="GO:0005737">
    <property type="term" value="C:cytoplasm"/>
    <property type="evidence" value="ECO:0007669"/>
    <property type="project" value="TreeGrafter"/>
</dbReference>
<dbReference type="InterPro" id="IPR004583">
    <property type="entry name" value="DNA_repair_Rad4"/>
</dbReference>
<dbReference type="Gene3D" id="3.30.70.2460">
    <property type="entry name" value="Rad4, beta-hairpin domain BHD3"/>
    <property type="match status" value="1"/>
</dbReference>
<dbReference type="GO" id="GO:0003697">
    <property type="term" value="F:single-stranded DNA binding"/>
    <property type="evidence" value="ECO:0007669"/>
    <property type="project" value="TreeGrafter"/>
</dbReference>
<feature type="region of interest" description="Disordered" evidence="2">
    <location>
        <begin position="1120"/>
        <end position="1158"/>
    </location>
</feature>
<feature type="compositionally biased region" description="Basic and acidic residues" evidence="2">
    <location>
        <begin position="110"/>
        <end position="125"/>
    </location>
</feature>
<evidence type="ECO:0000256" key="2">
    <source>
        <dbReference type="SAM" id="MobiDB-lite"/>
    </source>
</evidence>
<evidence type="ECO:0000313" key="5">
    <source>
        <dbReference type="EMBL" id="KAJ8944958.1"/>
    </source>
</evidence>
<dbReference type="InterPro" id="IPR038765">
    <property type="entry name" value="Papain-like_cys_pep_sf"/>
</dbReference>
<dbReference type="PANTHER" id="PTHR12135:SF0">
    <property type="entry name" value="DNA REPAIR PROTEIN COMPLEMENTING XP-C CELLS"/>
    <property type="match status" value="1"/>
</dbReference>
<feature type="compositionally biased region" description="Basic residues" evidence="2">
    <location>
        <begin position="705"/>
        <end position="715"/>
    </location>
</feature>
<feature type="region of interest" description="Disordered" evidence="2">
    <location>
        <begin position="390"/>
        <end position="743"/>
    </location>
</feature>
<feature type="region of interest" description="Disordered" evidence="2">
    <location>
        <begin position="93"/>
        <end position="133"/>
    </location>
</feature>
<feature type="compositionally biased region" description="Acidic residues" evidence="2">
    <location>
        <begin position="99"/>
        <end position="109"/>
    </location>
</feature>
<reference evidence="5" key="1">
    <citation type="journal article" date="2023" name="Insect Mol. Biol.">
        <title>Genome sequencing provides insights into the evolution of gene families encoding plant cell wall-degrading enzymes in longhorned beetles.</title>
        <authorList>
            <person name="Shin N.R."/>
            <person name="Okamura Y."/>
            <person name="Kirsch R."/>
            <person name="Pauchet Y."/>
        </authorList>
    </citation>
    <scope>NUCLEOTIDE SEQUENCE</scope>
    <source>
        <strain evidence="5">AMC_N1</strain>
    </source>
</reference>
<feature type="domain" description="Rad4 beta-hairpin" evidence="3">
    <location>
        <begin position="975"/>
        <end position="1031"/>
    </location>
</feature>
<dbReference type="GO" id="GO:0006298">
    <property type="term" value="P:mismatch repair"/>
    <property type="evidence" value="ECO:0007669"/>
    <property type="project" value="TreeGrafter"/>
</dbReference>
<dbReference type="Pfam" id="PF10404">
    <property type="entry name" value="BHD_2"/>
    <property type="match status" value="1"/>
</dbReference>
<dbReference type="Pfam" id="PF01841">
    <property type="entry name" value="Transglut_core"/>
    <property type="match status" value="1"/>
</dbReference>
<proteinExistence type="predicted"/>
<dbReference type="Proteomes" id="UP001162162">
    <property type="component" value="Unassembled WGS sequence"/>
</dbReference>
<protein>
    <submittedName>
        <fullName evidence="5">Uncharacterized protein</fullName>
    </submittedName>
</protein>
<feature type="compositionally biased region" description="Basic and acidic residues" evidence="2">
    <location>
        <begin position="452"/>
        <end position="464"/>
    </location>
</feature>
<feature type="compositionally biased region" description="Low complexity" evidence="2">
    <location>
        <begin position="686"/>
        <end position="696"/>
    </location>
</feature>
<feature type="compositionally biased region" description="Basic and acidic residues" evidence="2">
    <location>
        <begin position="579"/>
        <end position="589"/>
    </location>
</feature>
<dbReference type="AlphaFoldDB" id="A0AAV8Y265"/>
<dbReference type="SMART" id="SM01031">
    <property type="entry name" value="BHD_2"/>
    <property type="match status" value="1"/>
</dbReference>
<name>A0AAV8Y265_9CUCU</name>
<feature type="compositionally biased region" description="Basic and acidic residues" evidence="2">
    <location>
        <begin position="716"/>
        <end position="729"/>
    </location>
</feature>